<organism evidence="3 4">
    <name type="scientific">Venturia nashicola</name>
    <dbReference type="NCBI Taxonomy" id="86259"/>
    <lineage>
        <taxon>Eukaryota</taxon>
        <taxon>Fungi</taxon>
        <taxon>Dikarya</taxon>
        <taxon>Ascomycota</taxon>
        <taxon>Pezizomycotina</taxon>
        <taxon>Dothideomycetes</taxon>
        <taxon>Pleosporomycetidae</taxon>
        <taxon>Venturiales</taxon>
        <taxon>Venturiaceae</taxon>
        <taxon>Venturia</taxon>
    </lineage>
</organism>
<comment type="caution">
    <text evidence="3">The sequence shown here is derived from an EMBL/GenBank/DDBJ whole genome shotgun (WGS) entry which is preliminary data.</text>
</comment>
<keyword evidence="4" id="KW-1185">Reference proteome</keyword>
<dbReference type="Proteomes" id="UP000298493">
    <property type="component" value="Unassembled WGS sequence"/>
</dbReference>
<evidence type="ECO:0000313" key="3">
    <source>
        <dbReference type="EMBL" id="TID25722.1"/>
    </source>
</evidence>
<sequence length="613" mass="63549">MARRSSLILALLSHGINTIAQTVQSQFNQVINLNGDMILNSVQFPDGSKIETFSQTQRQMLVNQNQAPLPGNQVTGSTGNPFMMLSRNSLVIQTNGGTDLVGAQIELAMNTQTMQQNNINPDNTFVAKLAPDRRSWMIMDGIRSVNATDNTVRLVKMNQIDGEYAALGRNTRETGLSLTQFGTQQNNGFNVSGSGIQENEFTDGFRMSVRSTQPMLINSNVVNGISSTMLSALPPGTQSVNNYRYKVNTNLGGVVSNINRMVAVVQLPINPVRLQTVAKNMGAGPNSNIRLSIAQRGILINPGGAQGSQGIGNQKRQDPNSQVKSNGTLALGQNPNGQQQQQGGQNNGNNNNQPQNTNGNNNNNNNGQDINNGQNGGTPTNNPAANSLLLSPTFTPIAANAVLDQMNGRLAIPVGQLDGEFIITVAMANAAQGQQQPQPGGIQGGQQLPQGQGQSPQGTAPGPANEPSPEAGNAPLPAGEPPAGSLSPGAAPLNEPAGTIPPPEVAGVGGAPASIPNAAAAPAPPLPVKRQLGSAGQPATGGYVDVSMAWINMMANNQVNGLPVNVAAMMDAFLAPGQAPLGADTQAAGIRSPAKASSVSGLLAGLKARNFRA</sequence>
<evidence type="ECO:0000313" key="4">
    <source>
        <dbReference type="Proteomes" id="UP000298493"/>
    </source>
</evidence>
<name>A0A4Z1PRN0_9PEZI</name>
<feature type="compositionally biased region" description="Low complexity" evidence="1">
    <location>
        <begin position="332"/>
        <end position="383"/>
    </location>
</feature>
<dbReference type="STRING" id="86259.A0A4Z1PRN0"/>
<feature type="compositionally biased region" description="Polar residues" evidence="1">
    <location>
        <begin position="311"/>
        <end position="328"/>
    </location>
</feature>
<dbReference type="EMBL" id="SNSC02000003">
    <property type="protein sequence ID" value="TID25722.1"/>
    <property type="molecule type" value="Genomic_DNA"/>
</dbReference>
<gene>
    <name evidence="3" type="ORF">E6O75_ATG03585</name>
</gene>
<reference evidence="3 4" key="1">
    <citation type="submission" date="2019-04" db="EMBL/GenBank/DDBJ databases">
        <title>High contiguity whole genome sequence and gene annotation resource for two Venturia nashicola isolates.</title>
        <authorList>
            <person name="Prokchorchik M."/>
            <person name="Won K."/>
            <person name="Lee Y."/>
            <person name="Choi E.D."/>
            <person name="Segonzac C."/>
            <person name="Sohn K.H."/>
        </authorList>
    </citation>
    <scope>NUCLEOTIDE SEQUENCE [LARGE SCALE GENOMIC DNA]</scope>
    <source>
        <strain evidence="3 4">PRI2</strain>
    </source>
</reference>
<evidence type="ECO:0000256" key="2">
    <source>
        <dbReference type="SAM" id="SignalP"/>
    </source>
</evidence>
<keyword evidence="2" id="KW-0732">Signal</keyword>
<feature type="signal peptide" evidence="2">
    <location>
        <begin position="1"/>
        <end position="20"/>
    </location>
</feature>
<feature type="compositionally biased region" description="Low complexity" evidence="1">
    <location>
        <begin position="433"/>
        <end position="463"/>
    </location>
</feature>
<proteinExistence type="predicted"/>
<feature type="chain" id="PRO_5021267506" evidence="2">
    <location>
        <begin position="21"/>
        <end position="613"/>
    </location>
</feature>
<feature type="region of interest" description="Disordered" evidence="1">
    <location>
        <begin position="304"/>
        <end position="387"/>
    </location>
</feature>
<protein>
    <submittedName>
        <fullName evidence="3">Uncharacterized protein</fullName>
    </submittedName>
</protein>
<evidence type="ECO:0000256" key="1">
    <source>
        <dbReference type="SAM" id="MobiDB-lite"/>
    </source>
</evidence>
<feature type="compositionally biased region" description="Low complexity" evidence="1">
    <location>
        <begin position="481"/>
        <end position="493"/>
    </location>
</feature>
<feature type="region of interest" description="Disordered" evidence="1">
    <location>
        <begin position="433"/>
        <end position="511"/>
    </location>
</feature>
<dbReference type="AlphaFoldDB" id="A0A4Z1PRN0"/>
<accession>A0A4Z1PRN0</accession>